<dbReference type="InterPro" id="IPR027417">
    <property type="entry name" value="P-loop_NTPase"/>
</dbReference>
<organism evidence="3 4">
    <name type="scientific">Antarctobacter heliothermus</name>
    <dbReference type="NCBI Taxonomy" id="74033"/>
    <lineage>
        <taxon>Bacteria</taxon>
        <taxon>Pseudomonadati</taxon>
        <taxon>Pseudomonadota</taxon>
        <taxon>Alphaproteobacteria</taxon>
        <taxon>Rhodobacterales</taxon>
        <taxon>Roseobacteraceae</taxon>
        <taxon>Antarctobacter</taxon>
    </lineage>
</organism>
<dbReference type="InterPro" id="IPR011604">
    <property type="entry name" value="PDDEXK-like_dom_sf"/>
</dbReference>
<dbReference type="EMBL" id="CP022540">
    <property type="protein sequence ID" value="ASP19693.1"/>
    <property type="molecule type" value="Genomic_DNA"/>
</dbReference>
<feature type="region of interest" description="Disordered" evidence="1">
    <location>
        <begin position="685"/>
        <end position="704"/>
    </location>
</feature>
<sequence length="976" mass="107572">MFETSGPRLFALPCGADFATELVTGLRARMQDSPPEAMAQAEIYVNSDRMARRLRAVFDAGPACLLPRIRLVTDLADPFTRAELPTPVPSLRRRLELTGLVSGLLDQAPDLAPRAALFDLADSLATLMEEMQGENVPPEAIENLDVSDQSGHWQRALTFLKIIQRYFEADSAPDAQSYSRLALTLRLKQWEETPPQHPIIVAGSTGSRGTTAAFMTAVARLPQGAVVLPGFDADTPTDVWARLDNALTGEDHPQFRFARLMQALDLTPGDIRNWTDTPPPSPARNRVVSLALRPAPVTHQWLSEGPSLPLLPDAMQDVTLLEATSQRDEALAIALRLRQAVADGQRAAVISPDRMLTRRVTSALDRWNILPDDSGGTPAQLTPPGRLLRHVAELFVKPLTAEMLLTLLKHPLTHSGADRGQHLLNTRDLELFIRRNGMPYPQPETLAAWGETRARGDWASWTGQRFCGHDHAGKRPLPDWVTSLLALTEAVCAGPGIDGSGGLWKEAAGRKLHGVMQTLSREAEFGADMSARDFADLLGALLSREEVRDRDAPHPNILIWGTLEARVMDADLVILASLNEGSWPELPGADPWLNRQMRAKAGLLLPERRIGLSAHDFQQAAAAPEVWLTRSMKSDEAETVPSRWLNRLMNLMRGLPDRDGPAAIEQMRARGAHWLDLARASETPISAPPVLRPSPAPPTEARPKQLSVTEIKRLVRDPFAIYAKRVLRLKPLDPLMQAPDALMRGILTHKVLEDFVKATQIEPLDLTPGRLLALAEQIIGDPDEVPFPTTRSLWQARMARIAPWFVETEVDRQAHATPSQYEIRGKATIPALGFTLTATADRIDIDGRGGAHIYDYKTGAAPSAKEQRSFDKQLLLEAAMLDDGGFAPLEPPHVERAVFISLQPSNPKEVLAPLEDAPPEQVWAEFVTLITAYHDPNTGFTARRALQKDNDAGDYDHLARFGEWDVTDTPVKELLT</sequence>
<evidence type="ECO:0000313" key="3">
    <source>
        <dbReference type="EMBL" id="ASP19693.1"/>
    </source>
</evidence>
<dbReference type="SUPFAM" id="SSF52540">
    <property type="entry name" value="P-loop containing nucleoside triphosphate hydrolases"/>
    <property type="match status" value="1"/>
</dbReference>
<evidence type="ECO:0000313" key="4">
    <source>
        <dbReference type="Proteomes" id="UP000203589"/>
    </source>
</evidence>
<reference evidence="3 4" key="1">
    <citation type="submission" date="2017-07" db="EMBL/GenBank/DDBJ databases">
        <title>Genome Sequence of Antarctobacter heliothermus Strain SMS3 Isolated from a culture of the Diatom Skeletonema marinoi.</title>
        <authorList>
            <person name="Topel M."/>
            <person name="Pinder M.I.M."/>
            <person name="Johansson O.N."/>
            <person name="Kourtchenko O."/>
            <person name="Godhe A."/>
            <person name="Clarke A.K."/>
        </authorList>
    </citation>
    <scope>NUCLEOTIDE SEQUENCE [LARGE SCALE GENOMIC DNA]</scope>
    <source>
        <strain evidence="3 4">SMS3</strain>
    </source>
</reference>
<accession>A0A222E0M2</accession>
<gene>
    <name evidence="3" type="ORF">ANTHELSMS3_00977</name>
</gene>
<dbReference type="Pfam" id="PF12705">
    <property type="entry name" value="PDDEXK_1"/>
    <property type="match status" value="1"/>
</dbReference>
<keyword evidence="4" id="KW-1185">Reference proteome</keyword>
<dbReference type="Gene3D" id="3.90.320.10">
    <property type="match status" value="1"/>
</dbReference>
<feature type="compositionally biased region" description="Pro residues" evidence="1">
    <location>
        <begin position="686"/>
        <end position="700"/>
    </location>
</feature>
<dbReference type="OrthoDB" id="9780606at2"/>
<evidence type="ECO:0000256" key="1">
    <source>
        <dbReference type="SAM" id="MobiDB-lite"/>
    </source>
</evidence>
<dbReference type="KEGG" id="aht:ANTHELSMS3_00977"/>
<dbReference type="AlphaFoldDB" id="A0A222E0M2"/>
<name>A0A222E0M2_9RHOB</name>
<dbReference type="RefSeq" id="WP_094033896.1">
    <property type="nucleotide sequence ID" value="NZ_CP022540.1"/>
</dbReference>
<dbReference type="InterPro" id="IPR014153">
    <property type="entry name" value="Ds_break_AddB"/>
</dbReference>
<dbReference type="NCBIfam" id="TIGR02786">
    <property type="entry name" value="addB_alphas"/>
    <property type="match status" value="1"/>
</dbReference>
<dbReference type="InterPro" id="IPR038726">
    <property type="entry name" value="PDDEXK_AddAB-type"/>
</dbReference>
<dbReference type="Proteomes" id="UP000203589">
    <property type="component" value="Chromosome"/>
</dbReference>
<proteinExistence type="predicted"/>
<feature type="domain" description="PD-(D/E)XK endonuclease-like" evidence="2">
    <location>
        <begin position="705"/>
        <end position="933"/>
    </location>
</feature>
<protein>
    <submittedName>
        <fullName evidence="3">PD-(D/E)XK nuclease superfamily protein</fullName>
    </submittedName>
</protein>
<evidence type="ECO:0000259" key="2">
    <source>
        <dbReference type="Pfam" id="PF12705"/>
    </source>
</evidence>